<name>A0A4Y7RU83_9FIRM</name>
<evidence type="ECO:0000313" key="2">
    <source>
        <dbReference type="Proteomes" id="UP000297597"/>
    </source>
</evidence>
<proteinExistence type="predicted"/>
<accession>A0A4Y7RU83</accession>
<dbReference type="AlphaFoldDB" id="A0A4Y7RU83"/>
<keyword evidence="2" id="KW-1185">Reference proteome</keyword>
<dbReference type="EMBL" id="QFFZ01000006">
    <property type="protein sequence ID" value="TEB12548.1"/>
    <property type="molecule type" value="Genomic_DNA"/>
</dbReference>
<gene>
    <name evidence="1" type="ORF">Pmgp_00879</name>
</gene>
<comment type="caution">
    <text evidence="1">The sequence shown here is derived from an EMBL/GenBank/DDBJ whole genome shotgun (WGS) entry which is preliminary data.</text>
</comment>
<dbReference type="RefSeq" id="WP_134212754.1">
    <property type="nucleotide sequence ID" value="NZ_QFFZ01000006.1"/>
</dbReference>
<organism evidence="1 2">
    <name type="scientific">Pelotomaculum propionicicum</name>
    <dbReference type="NCBI Taxonomy" id="258475"/>
    <lineage>
        <taxon>Bacteria</taxon>
        <taxon>Bacillati</taxon>
        <taxon>Bacillota</taxon>
        <taxon>Clostridia</taxon>
        <taxon>Eubacteriales</taxon>
        <taxon>Desulfotomaculaceae</taxon>
        <taxon>Pelotomaculum</taxon>
    </lineage>
</organism>
<dbReference type="OrthoDB" id="1787438at2"/>
<reference evidence="1 2" key="1">
    <citation type="journal article" date="2018" name="Environ. Microbiol.">
        <title>Novel energy conservation strategies and behaviour of Pelotomaculum schinkii driving syntrophic propionate catabolism.</title>
        <authorList>
            <person name="Hidalgo-Ahumada C.A.P."/>
            <person name="Nobu M.K."/>
            <person name="Narihiro T."/>
            <person name="Tamaki H."/>
            <person name="Liu W.T."/>
            <person name="Kamagata Y."/>
            <person name="Stams A.J.M."/>
            <person name="Imachi H."/>
            <person name="Sousa D.Z."/>
        </authorList>
    </citation>
    <scope>NUCLEOTIDE SEQUENCE [LARGE SCALE GENOMIC DNA]</scope>
    <source>
        <strain evidence="1 2">MGP</strain>
    </source>
</reference>
<evidence type="ECO:0000313" key="1">
    <source>
        <dbReference type="EMBL" id="TEB12548.1"/>
    </source>
</evidence>
<protein>
    <submittedName>
        <fullName evidence="1">Uncharacterized protein</fullName>
    </submittedName>
</protein>
<sequence>MVDTGIKAELQNCIRNAQNCMMDMGIELDKLPAEGHQEKKRLKDLCDKTGSLLKEAQQRCEKLF</sequence>
<dbReference type="Proteomes" id="UP000297597">
    <property type="component" value="Unassembled WGS sequence"/>
</dbReference>